<evidence type="ECO:0000313" key="1">
    <source>
        <dbReference type="EMBL" id="SHI21592.1"/>
    </source>
</evidence>
<dbReference type="OrthoDB" id="122670at2"/>
<gene>
    <name evidence="1" type="ORF">SAMN02746098_03117</name>
</gene>
<dbReference type="RefSeq" id="WP_073030642.1">
    <property type="nucleotide sequence ID" value="NZ_FQXJ01000011.1"/>
</dbReference>
<keyword evidence="2" id="KW-1185">Reference proteome</keyword>
<protein>
    <recommendedName>
        <fullName evidence="3">DUF4160 domain-containing protein</fullName>
    </recommendedName>
</protein>
<dbReference type="EMBL" id="FQXJ01000011">
    <property type="protein sequence ID" value="SHI21592.1"/>
    <property type="molecule type" value="Genomic_DNA"/>
</dbReference>
<sequence length="88" mass="10208">MPLISHFYGILIRMFFNDQEQHHLPHFHAIYGEYSGSFSLDGEIITGNIPKKQLKLIAAWATIHMEELEALWKSVQETGEYFTIKGLE</sequence>
<dbReference type="Proteomes" id="UP000183954">
    <property type="component" value="Unassembled WGS sequence"/>
</dbReference>
<dbReference type="AlphaFoldDB" id="A0A1M5ZBN0"/>
<dbReference type="InterPro" id="IPR025427">
    <property type="entry name" value="DUF4160"/>
</dbReference>
<evidence type="ECO:0000313" key="2">
    <source>
        <dbReference type="Proteomes" id="UP000183954"/>
    </source>
</evidence>
<reference evidence="2" key="1">
    <citation type="submission" date="2016-11" db="EMBL/GenBank/DDBJ databases">
        <authorList>
            <person name="Varghese N."/>
            <person name="Submissions S."/>
        </authorList>
    </citation>
    <scope>NUCLEOTIDE SEQUENCE [LARGE SCALE GENOMIC DNA]</scope>
    <source>
        <strain evidence="2">DSM 15449</strain>
    </source>
</reference>
<organism evidence="1 2">
    <name type="scientific">Desulfosporosinus lacus DSM 15449</name>
    <dbReference type="NCBI Taxonomy" id="1121420"/>
    <lineage>
        <taxon>Bacteria</taxon>
        <taxon>Bacillati</taxon>
        <taxon>Bacillota</taxon>
        <taxon>Clostridia</taxon>
        <taxon>Eubacteriales</taxon>
        <taxon>Desulfitobacteriaceae</taxon>
        <taxon>Desulfosporosinus</taxon>
    </lineage>
</organism>
<evidence type="ECO:0008006" key="3">
    <source>
        <dbReference type="Google" id="ProtNLM"/>
    </source>
</evidence>
<accession>A0A1M5ZBN0</accession>
<name>A0A1M5ZBN0_9FIRM</name>
<proteinExistence type="predicted"/>
<dbReference type="Pfam" id="PF13711">
    <property type="entry name" value="DUF4160"/>
    <property type="match status" value="1"/>
</dbReference>
<dbReference type="STRING" id="1121420.SAMN02746098_03117"/>